<organism evidence="1 2">
    <name type="scientific">Yoonia ponticola</name>
    <dbReference type="NCBI Taxonomy" id="1524255"/>
    <lineage>
        <taxon>Bacteria</taxon>
        <taxon>Pseudomonadati</taxon>
        <taxon>Pseudomonadota</taxon>
        <taxon>Alphaproteobacteria</taxon>
        <taxon>Rhodobacterales</taxon>
        <taxon>Paracoccaceae</taxon>
        <taxon>Yoonia</taxon>
    </lineage>
</organism>
<protein>
    <submittedName>
        <fullName evidence="1">Uncharacterized protein</fullName>
    </submittedName>
</protein>
<evidence type="ECO:0000313" key="2">
    <source>
        <dbReference type="Proteomes" id="UP000535415"/>
    </source>
</evidence>
<dbReference type="EMBL" id="JACIJM010000006">
    <property type="protein sequence ID" value="MBB5722804.1"/>
    <property type="molecule type" value="Genomic_DNA"/>
</dbReference>
<reference evidence="1 2" key="1">
    <citation type="submission" date="2020-08" db="EMBL/GenBank/DDBJ databases">
        <title>Genomic Encyclopedia of Type Strains, Phase IV (KMG-IV): sequencing the most valuable type-strain genomes for metagenomic binning, comparative biology and taxonomic classification.</title>
        <authorList>
            <person name="Goeker M."/>
        </authorList>
    </citation>
    <scope>NUCLEOTIDE SEQUENCE [LARGE SCALE GENOMIC DNA]</scope>
    <source>
        <strain evidence="1 2">DSM 101064</strain>
    </source>
</reference>
<comment type="caution">
    <text evidence="1">The sequence shown here is derived from an EMBL/GenBank/DDBJ whole genome shotgun (WGS) entry which is preliminary data.</text>
</comment>
<evidence type="ECO:0000313" key="1">
    <source>
        <dbReference type="EMBL" id="MBB5722804.1"/>
    </source>
</evidence>
<name>A0A7W9BMK8_9RHOB</name>
<keyword evidence="2" id="KW-1185">Reference proteome</keyword>
<gene>
    <name evidence="1" type="ORF">FHS72_002434</name>
</gene>
<sequence length="42" mass="4646">MSCFGEMKLGGVAKKGVIFSGMMCLIGLWSQNIDPQKRAQRQ</sequence>
<proteinExistence type="predicted"/>
<dbReference type="AlphaFoldDB" id="A0A7W9BMK8"/>
<dbReference type="Proteomes" id="UP000535415">
    <property type="component" value="Unassembled WGS sequence"/>
</dbReference>
<accession>A0A7W9BMK8</accession>